<dbReference type="PROSITE" id="PS50082">
    <property type="entry name" value="WD_REPEATS_2"/>
    <property type="match status" value="2"/>
</dbReference>
<organism evidence="6 7">
    <name type="scientific">Polarella glacialis</name>
    <name type="common">Dinoflagellate</name>
    <dbReference type="NCBI Taxonomy" id="89957"/>
    <lineage>
        <taxon>Eukaryota</taxon>
        <taxon>Sar</taxon>
        <taxon>Alveolata</taxon>
        <taxon>Dinophyceae</taxon>
        <taxon>Suessiales</taxon>
        <taxon>Suessiaceae</taxon>
        <taxon>Polarella</taxon>
    </lineage>
</organism>
<dbReference type="InterPro" id="IPR001680">
    <property type="entry name" value="WD40_rpt"/>
</dbReference>
<dbReference type="InterPro" id="IPR019775">
    <property type="entry name" value="WD40_repeat_CS"/>
</dbReference>
<keyword evidence="4" id="KW-0175">Coiled coil</keyword>
<dbReference type="PROSITE" id="PS00678">
    <property type="entry name" value="WD_REPEATS_1"/>
    <property type="match status" value="1"/>
</dbReference>
<dbReference type="PANTHER" id="PTHR45532">
    <property type="entry name" value="WD REPEAT-CONTAINING PROTEIN 97"/>
    <property type="match status" value="1"/>
</dbReference>
<feature type="repeat" description="WD" evidence="3">
    <location>
        <begin position="114"/>
        <end position="161"/>
    </location>
</feature>
<feature type="compositionally biased region" description="Basic and acidic residues" evidence="5">
    <location>
        <begin position="252"/>
        <end position="265"/>
    </location>
</feature>
<evidence type="ECO:0000256" key="4">
    <source>
        <dbReference type="SAM" id="Coils"/>
    </source>
</evidence>
<name>A0A813G231_POLGL</name>
<evidence type="ECO:0000256" key="2">
    <source>
        <dbReference type="ARBA" id="ARBA00022737"/>
    </source>
</evidence>
<evidence type="ECO:0000256" key="5">
    <source>
        <dbReference type="SAM" id="MobiDB-lite"/>
    </source>
</evidence>
<feature type="repeat" description="WD" evidence="3">
    <location>
        <begin position="654"/>
        <end position="686"/>
    </location>
</feature>
<feature type="compositionally biased region" description="Low complexity" evidence="5">
    <location>
        <begin position="996"/>
        <end position="1009"/>
    </location>
</feature>
<feature type="region of interest" description="Disordered" evidence="5">
    <location>
        <begin position="784"/>
        <end position="815"/>
    </location>
</feature>
<comment type="caution">
    <text evidence="6">The sequence shown here is derived from an EMBL/GenBank/DDBJ whole genome shotgun (WGS) entry which is preliminary data.</text>
</comment>
<evidence type="ECO:0000256" key="1">
    <source>
        <dbReference type="ARBA" id="ARBA00022574"/>
    </source>
</evidence>
<proteinExistence type="predicted"/>
<feature type="compositionally biased region" description="Acidic residues" evidence="5">
    <location>
        <begin position="948"/>
        <end position="964"/>
    </location>
</feature>
<keyword evidence="2" id="KW-0677">Repeat</keyword>
<reference evidence="6" key="1">
    <citation type="submission" date="2021-02" db="EMBL/GenBank/DDBJ databases">
        <authorList>
            <person name="Dougan E. K."/>
            <person name="Rhodes N."/>
            <person name="Thang M."/>
            <person name="Chan C."/>
        </authorList>
    </citation>
    <scope>NUCLEOTIDE SEQUENCE</scope>
</reference>
<dbReference type="PROSITE" id="PS50294">
    <property type="entry name" value="WD_REPEATS_REGION"/>
    <property type="match status" value="1"/>
</dbReference>
<dbReference type="Gene3D" id="2.130.10.10">
    <property type="entry name" value="YVTN repeat-like/Quinoprotein amine dehydrogenase"/>
    <property type="match status" value="2"/>
</dbReference>
<accession>A0A813G231</accession>
<dbReference type="Pfam" id="PF00400">
    <property type="entry name" value="WD40"/>
    <property type="match status" value="1"/>
</dbReference>
<dbReference type="OrthoDB" id="432438at2759"/>
<dbReference type="InterPro" id="IPR036322">
    <property type="entry name" value="WD40_repeat_dom_sf"/>
</dbReference>
<keyword evidence="7" id="KW-1185">Reference proteome</keyword>
<dbReference type="SUPFAM" id="SSF50978">
    <property type="entry name" value="WD40 repeat-like"/>
    <property type="match status" value="1"/>
</dbReference>
<feature type="region of interest" description="Disordered" evidence="5">
    <location>
        <begin position="925"/>
        <end position="1062"/>
    </location>
</feature>
<keyword evidence="1 3" id="KW-0853">WD repeat</keyword>
<feature type="region of interest" description="Disordered" evidence="5">
    <location>
        <begin position="240"/>
        <end position="270"/>
    </location>
</feature>
<dbReference type="EMBL" id="CAJNNV010025947">
    <property type="protein sequence ID" value="CAE8616744.1"/>
    <property type="molecule type" value="Genomic_DNA"/>
</dbReference>
<gene>
    <name evidence="6" type="ORF">PGLA1383_LOCUS34417</name>
</gene>
<sequence>MWLRALAPRKVELAQNNHGLLQRARVPTGPRPEEAGHDRARPQETVEVFDLELSPLASCKRPLACSACIHQVSNNLASLLTGAADGSVSFWSIQGRASDDSKQTVAWARLEHAFHGHTRAVEMVSFYHRLERDVQQRLAVSAGLDGRLQVWNLESLSLVYCLDIDHCDSKAHVFPLSPHLFAMSYSLAGGGGGDGRQSASVSLIRFSAQIATPFATTNGSPVVQIVQGPHERLRPALAEAAKENQRHHHHSPSKEAHEHHHRQDDQAETPSSVVLISEDMAIRVVSSDNGHLLSTLPPPPNSKVTILQSFLCPVWQLLILWLSSEELAVFFVPSGAKLQDKNQKGARNAATPLLLRRFSIVEIRTVMLDKDLSREAFQSVSLYHGPPLPPGDALLHGLSNNNTNNNNNSADLGRDVKPDWFLVVGTKLGTVQAFRLCDILSDLPIWTRLASHLPAGAWNPQAAPPPPSRPVELIPASVLPKAPARLAKLQTVMMRGEIRDTEEDEELEQKLKEADERMKQIEQEHLAAMELSRAPGQRPFPREAPPLRVYSRWRCHDYAIKVVESAADRILTIDQKRNLKVTRATDAKCIFRFQLGEYLCQTLCLQPSAGGASEVPAVAGLALGNAKGSLELLLLSGGSLEGGSGAEPELVYSNQSHTAAVIQVDYLPSRGLFASVGQDNTFKLWSSRLVLLKDITFPSTLSSVAFMRHPQIDTSKGHGDILLGFAAHVELVKVEFWARGLDEEDLLEHGGSPGGGLAIGDKGDDLLSLGSRAGDNLEAQFAQLQSGQRGPASKEPQERKTAALGPQGEIADSSAADRLRNGAVMDFRGPAVVRIGTLSGGRAVDMVGLELLRNKPSEDSCMEHEHTQVLDQGDFRAIMRQRPAYYDWTVNPSSMVDAPRCHAIRGVAGEGNVAVVTSVGVGHLREGQKAKQKVGQSKVAEPKHDAMAEESEEGEEPEQLEEQEAQPPLAPRRPEGRPPSAARGRPYGGRPVNQESGSPQSSPSQLPPLRGGGKETQTVEGKTKKQETSEFQAEGGEDSAEREFFEGGENLAIGRNDSETEERYQKEAALEAWRNKRIARGVPLHADAPRPMAQHVANSDADVAKMLKTRGVLSEAPDDGSQNKLARIGAQAKKADWLYCGADHNLGTARRKGMELGNSADKVRSVLSWTPTGRFMGGADLNPPQKALPSSYMPLPPEHLRMRPPVTRSEVTELRIIQAISQGPPSLHQKEELALESQEFFEFRQEQVRQLRAAHKVRRSPKKQKQQYVFVFCYFFVVLFVAI</sequence>
<protein>
    <submittedName>
        <fullName evidence="6">Uncharacterized protein</fullName>
    </submittedName>
</protein>
<dbReference type="InterPro" id="IPR015943">
    <property type="entry name" value="WD40/YVTN_repeat-like_dom_sf"/>
</dbReference>
<dbReference type="PANTHER" id="PTHR45532:SF1">
    <property type="entry name" value="WD REPEAT-CONTAINING PROTEIN 97"/>
    <property type="match status" value="1"/>
</dbReference>
<dbReference type="SMART" id="SM00320">
    <property type="entry name" value="WD40"/>
    <property type="match status" value="3"/>
</dbReference>
<evidence type="ECO:0000256" key="3">
    <source>
        <dbReference type="PROSITE-ProRule" id="PRU00221"/>
    </source>
</evidence>
<dbReference type="Proteomes" id="UP000654075">
    <property type="component" value="Unassembled WGS sequence"/>
</dbReference>
<evidence type="ECO:0000313" key="6">
    <source>
        <dbReference type="EMBL" id="CAE8616744.1"/>
    </source>
</evidence>
<evidence type="ECO:0000313" key="7">
    <source>
        <dbReference type="Proteomes" id="UP000654075"/>
    </source>
</evidence>
<feature type="coiled-coil region" evidence="4">
    <location>
        <begin position="504"/>
        <end position="531"/>
    </location>
</feature>